<dbReference type="FunFam" id="3.20.20.140:FF:000022">
    <property type="entry name" value="Guanine deaminase"/>
    <property type="match status" value="1"/>
</dbReference>
<organism evidence="10 11">
    <name type="scientific">Geranomyces variabilis</name>
    <dbReference type="NCBI Taxonomy" id="109894"/>
    <lineage>
        <taxon>Eukaryota</taxon>
        <taxon>Fungi</taxon>
        <taxon>Fungi incertae sedis</taxon>
        <taxon>Chytridiomycota</taxon>
        <taxon>Chytridiomycota incertae sedis</taxon>
        <taxon>Chytridiomycetes</taxon>
        <taxon>Spizellomycetales</taxon>
        <taxon>Powellomycetaceae</taxon>
        <taxon>Geranomyces</taxon>
    </lineage>
</organism>
<evidence type="ECO:0000313" key="11">
    <source>
        <dbReference type="Proteomes" id="UP001212152"/>
    </source>
</evidence>
<dbReference type="GO" id="GO:0005829">
    <property type="term" value="C:cytosol"/>
    <property type="evidence" value="ECO:0007669"/>
    <property type="project" value="TreeGrafter"/>
</dbReference>
<dbReference type="AlphaFoldDB" id="A0AAD5TDI2"/>
<keyword evidence="3 8" id="KW-0479">Metal-binding</keyword>
<comment type="caution">
    <text evidence="10">The sequence shown here is derived from an EMBL/GenBank/DDBJ whole genome shotgun (WGS) entry which is preliminary data.</text>
</comment>
<dbReference type="InterPro" id="IPR006680">
    <property type="entry name" value="Amidohydro-rel"/>
</dbReference>
<keyword evidence="11" id="KW-1185">Reference proteome</keyword>
<dbReference type="GO" id="GO:0008270">
    <property type="term" value="F:zinc ion binding"/>
    <property type="evidence" value="ECO:0007669"/>
    <property type="project" value="UniProtKB-UniRule"/>
</dbReference>
<dbReference type="GO" id="GO:0006147">
    <property type="term" value="P:guanine catabolic process"/>
    <property type="evidence" value="ECO:0007669"/>
    <property type="project" value="UniProtKB-UniRule"/>
</dbReference>
<dbReference type="Gene3D" id="2.30.40.10">
    <property type="entry name" value="Urease, subunit C, domain 1"/>
    <property type="match status" value="1"/>
</dbReference>
<comment type="catalytic activity">
    <reaction evidence="6 8">
        <text>guanine + H2O + H(+) = xanthine + NH4(+)</text>
        <dbReference type="Rhea" id="RHEA:14665"/>
        <dbReference type="ChEBI" id="CHEBI:15377"/>
        <dbReference type="ChEBI" id="CHEBI:15378"/>
        <dbReference type="ChEBI" id="CHEBI:16235"/>
        <dbReference type="ChEBI" id="CHEBI:17712"/>
        <dbReference type="ChEBI" id="CHEBI:28938"/>
        <dbReference type="EC" id="3.5.4.3"/>
    </reaction>
</comment>
<comment type="pathway">
    <text evidence="1 8">Purine metabolism; guanine degradation; xanthine from guanine: step 1/1.</text>
</comment>
<comment type="function">
    <text evidence="7 8">Catalyzes the hydrolytic deamination of guanine, producing xanthine and ammonia.</text>
</comment>
<dbReference type="Proteomes" id="UP001212152">
    <property type="component" value="Unassembled WGS sequence"/>
</dbReference>
<dbReference type="Pfam" id="PF01979">
    <property type="entry name" value="Amidohydro_1"/>
    <property type="match status" value="1"/>
</dbReference>
<proteinExistence type="inferred from homology"/>
<dbReference type="InterPro" id="IPR014311">
    <property type="entry name" value="Guanine_deaminase"/>
</dbReference>
<evidence type="ECO:0000313" key="10">
    <source>
        <dbReference type="EMBL" id="KAJ3172759.1"/>
    </source>
</evidence>
<feature type="domain" description="Amidohydrolase-related" evidence="9">
    <location>
        <begin position="92"/>
        <end position="480"/>
    </location>
</feature>
<dbReference type="Gene3D" id="3.20.20.140">
    <property type="entry name" value="Metal-dependent hydrolases"/>
    <property type="match status" value="1"/>
</dbReference>
<evidence type="ECO:0000256" key="2">
    <source>
        <dbReference type="ARBA" id="ARBA00006745"/>
    </source>
</evidence>
<evidence type="ECO:0000256" key="5">
    <source>
        <dbReference type="ARBA" id="ARBA00022833"/>
    </source>
</evidence>
<evidence type="ECO:0000256" key="3">
    <source>
        <dbReference type="ARBA" id="ARBA00022723"/>
    </source>
</evidence>
<protein>
    <recommendedName>
        <fullName evidence="8">Guanine deaminase</fullName>
        <shortName evidence="8">Guanase</shortName>
        <ecNumber evidence="8">3.5.4.3</ecNumber>
    </recommendedName>
    <alternativeName>
        <fullName evidence="8">Guanine aminohydrolase</fullName>
    </alternativeName>
</protein>
<dbReference type="PANTHER" id="PTHR11271:SF6">
    <property type="entry name" value="GUANINE DEAMINASE"/>
    <property type="match status" value="1"/>
</dbReference>
<dbReference type="EMBL" id="JADGJQ010000077">
    <property type="protein sequence ID" value="KAJ3172759.1"/>
    <property type="molecule type" value="Genomic_DNA"/>
</dbReference>
<dbReference type="InterPro" id="IPR051607">
    <property type="entry name" value="Metallo-dep_hydrolases"/>
</dbReference>
<dbReference type="PANTHER" id="PTHR11271">
    <property type="entry name" value="GUANINE DEAMINASE"/>
    <property type="match status" value="1"/>
</dbReference>
<evidence type="ECO:0000259" key="9">
    <source>
        <dbReference type="Pfam" id="PF01979"/>
    </source>
</evidence>
<evidence type="ECO:0000256" key="6">
    <source>
        <dbReference type="ARBA" id="ARBA00051148"/>
    </source>
</evidence>
<dbReference type="InterPro" id="IPR032466">
    <property type="entry name" value="Metal_Hydrolase"/>
</dbReference>
<evidence type="ECO:0000256" key="1">
    <source>
        <dbReference type="ARBA" id="ARBA00004984"/>
    </source>
</evidence>
<reference evidence="10" key="1">
    <citation type="submission" date="2020-05" db="EMBL/GenBank/DDBJ databases">
        <title>Phylogenomic resolution of chytrid fungi.</title>
        <authorList>
            <person name="Stajich J.E."/>
            <person name="Amses K."/>
            <person name="Simmons R."/>
            <person name="Seto K."/>
            <person name="Myers J."/>
            <person name="Bonds A."/>
            <person name="Quandt C.A."/>
            <person name="Barry K."/>
            <person name="Liu P."/>
            <person name="Grigoriev I."/>
            <person name="Longcore J.E."/>
            <person name="James T.Y."/>
        </authorList>
    </citation>
    <scope>NUCLEOTIDE SEQUENCE</scope>
    <source>
        <strain evidence="10">JEL0379</strain>
    </source>
</reference>
<keyword evidence="5 8" id="KW-0862">Zinc</keyword>
<sequence length="490" mass="52041">MASKTTVSSVVGSASADAPSAIATVFVGTIVHSLSLSELEILAPGVLGVSADGRIAFVERLEAGKPDDLAAALTRHNASSAQIRRLPAHTLLLPGLIDTHVHAPQYVFTGTGYTLPLLSWLAKYTFPQEKKFASRAHAQEMYPRAVRRSLRCGTTTAAWYGTLHVDATDVLARTCVKTGQRAFVGKVCMDRNGGEGYVEESAAKSLIDTNKWLDDFEALKCGDRVRPIVTPRFAVSCTGELLSGLGDLARERGGLHIQTHLAENRAECAFVKELFPASESYAGVYRDHGLLTPRTVLAHCVHLSDADRTMLHETGAGVSHCPVSNFGLDSGVCDVRALLEAGCKVGLGSDVAGGWSMSIVEAMRSAIVASRVVGHVKHAAATDAHAAKNAHVALSLAETFYLATLGGAKLLDIDSTTGNFAPGKEFDALVVNLDAGGSEDSGARPVDIFDHDDAAEMFEKFVFISDDRNISEVYVAGRRVVGPSGERVDV</sequence>
<accession>A0AAD5TDI2</accession>
<dbReference type="GO" id="GO:0008892">
    <property type="term" value="F:guanine deaminase activity"/>
    <property type="evidence" value="ECO:0007669"/>
    <property type="project" value="UniProtKB-UniRule"/>
</dbReference>
<dbReference type="InterPro" id="IPR011059">
    <property type="entry name" value="Metal-dep_hydrolase_composite"/>
</dbReference>
<gene>
    <name evidence="10" type="ORF">HDU87_007847</name>
</gene>
<name>A0AAD5TDI2_9FUNG</name>
<comment type="cofactor">
    <cofactor evidence="8">
        <name>Zn(2+)</name>
        <dbReference type="ChEBI" id="CHEBI:29105"/>
    </cofactor>
    <text evidence="8">Binds 1 zinc ion per subunit.</text>
</comment>
<dbReference type="SUPFAM" id="SSF51556">
    <property type="entry name" value="Metallo-dependent hydrolases"/>
    <property type="match status" value="1"/>
</dbReference>
<comment type="similarity">
    <text evidence="2 8">Belongs to the metallo-dependent hydrolases superfamily. ATZ/TRZ family.</text>
</comment>
<evidence type="ECO:0000256" key="7">
    <source>
        <dbReference type="ARBA" id="ARBA00056079"/>
    </source>
</evidence>
<dbReference type="EC" id="3.5.4.3" evidence="8"/>
<evidence type="ECO:0000256" key="4">
    <source>
        <dbReference type="ARBA" id="ARBA00022801"/>
    </source>
</evidence>
<keyword evidence="4 8" id="KW-0378">Hydrolase</keyword>
<dbReference type="NCBIfam" id="TIGR02967">
    <property type="entry name" value="guan_deamin"/>
    <property type="match status" value="1"/>
</dbReference>
<evidence type="ECO:0000256" key="8">
    <source>
        <dbReference type="RuleBase" id="RU366009"/>
    </source>
</evidence>